<proteinExistence type="predicted"/>
<protein>
    <submittedName>
        <fullName evidence="4">Energy transducer TonB</fullName>
    </submittedName>
</protein>
<dbReference type="SUPFAM" id="SSF74653">
    <property type="entry name" value="TolA/TonB C-terminal domain"/>
    <property type="match status" value="1"/>
</dbReference>
<dbReference type="EMBL" id="JACOME010000001">
    <property type="protein sequence ID" value="MBC3845400.1"/>
    <property type="molecule type" value="Genomic_DNA"/>
</dbReference>
<keyword evidence="1" id="KW-0812">Transmembrane</keyword>
<comment type="caution">
    <text evidence="4">The sequence shown here is derived from an EMBL/GenBank/DDBJ whole genome shotgun (WGS) entry which is preliminary data.</text>
</comment>
<evidence type="ECO:0000313" key="4">
    <source>
        <dbReference type="EMBL" id="MBC3845400.1"/>
    </source>
</evidence>
<feature type="domain" description="Peptidase M56" evidence="3">
    <location>
        <begin position="159"/>
        <end position="262"/>
    </location>
</feature>
<gene>
    <name evidence="4" type="ORF">H6H04_03320</name>
</gene>
<dbReference type="PANTHER" id="PTHR34978">
    <property type="entry name" value="POSSIBLE SENSOR-TRANSDUCER PROTEIN BLAR"/>
    <property type="match status" value="1"/>
</dbReference>
<reference evidence="4 5" key="1">
    <citation type="submission" date="2020-08" db="EMBL/GenBank/DDBJ databases">
        <title>Winogradskyella ouciana sp. nov., isolated from the hadal seawater of the Mariana Trench.</title>
        <authorList>
            <person name="He X."/>
        </authorList>
    </citation>
    <scope>NUCLEOTIDE SEQUENCE [LARGE SCALE GENOMIC DNA]</scope>
    <source>
        <strain evidence="4 5">KCTC 22026</strain>
    </source>
</reference>
<dbReference type="Gene3D" id="3.30.1150.10">
    <property type="match status" value="1"/>
</dbReference>
<keyword evidence="1" id="KW-0472">Membrane</keyword>
<keyword evidence="1" id="KW-1133">Transmembrane helix</keyword>
<dbReference type="InterPro" id="IPR052173">
    <property type="entry name" value="Beta-lactam_resp_regulator"/>
</dbReference>
<evidence type="ECO:0000256" key="1">
    <source>
        <dbReference type="SAM" id="Phobius"/>
    </source>
</evidence>
<dbReference type="Pfam" id="PF05569">
    <property type="entry name" value="Peptidase_M56"/>
    <property type="match status" value="1"/>
</dbReference>
<dbReference type="CDD" id="cd07341">
    <property type="entry name" value="M56_BlaR1_MecR1_like"/>
    <property type="match status" value="1"/>
</dbReference>
<organism evidence="4 5">
    <name type="scientific">Winogradskyella echinorum</name>
    <dbReference type="NCBI Taxonomy" id="538189"/>
    <lineage>
        <taxon>Bacteria</taxon>
        <taxon>Pseudomonadati</taxon>
        <taxon>Bacteroidota</taxon>
        <taxon>Flavobacteriia</taxon>
        <taxon>Flavobacteriales</taxon>
        <taxon>Flavobacteriaceae</taxon>
        <taxon>Winogradskyella</taxon>
    </lineage>
</organism>
<feature type="transmembrane region" description="Helical" evidence="1">
    <location>
        <begin position="34"/>
        <end position="51"/>
    </location>
</feature>
<name>A0ABR6XY42_9FLAO</name>
<feature type="transmembrane region" description="Helical" evidence="1">
    <location>
        <begin position="6"/>
        <end position="22"/>
    </location>
</feature>
<feature type="domain" description="TonB C-terminal" evidence="2">
    <location>
        <begin position="468"/>
        <end position="529"/>
    </location>
</feature>
<evidence type="ECO:0000259" key="2">
    <source>
        <dbReference type="Pfam" id="PF03544"/>
    </source>
</evidence>
<feature type="transmembrane region" description="Helical" evidence="1">
    <location>
        <begin position="99"/>
        <end position="124"/>
    </location>
</feature>
<sequence>MLHYIIQIIAFQTIFLLVYDLFLKHETFFNCNRLYLLATAIGSVVLPFIKLDIFSEVTSKDFVIQLPEVIIGELTSVTALDTEIALQAGIVLDQASTPLWQIILAFGMCLSMGFFVFKLLKLYWMKYQNPKRWKGNVLIVKILRSNAAFSFFNTVFLGEHISKNEKQTILKHELIHVEEKHTIDLLFFEVLRVLLWFNPLVYMYQSRIKTLHEYVADAKAIRQNGKKDYYKSLLNQVFETNNISFTNTFFNKSLIKKRIIMLQKSKSRKPKLLKYALIIPVVFGMLFYISCEKEAISTIENEALNLAQYSYTMPLKGGMTDNVKETHKKYEDFLKANSDYVSWGVANSKEGTMSYSIHHKSEQVPEGYDEVGVSFPDGQSYTAYMNFKFFPNTGDVVEEVQELNPRDYDNASEVPFKVIDQVPTLTECENLADNVERRKCFSNTINKLIAKNFNTNLANTLGVNGKQRIFVHFKIDESGAISEIKARAAHPKLEDEAKRVIRLLPQFIPGQHNGKAVTVPYSLPIVFNIQP</sequence>
<dbReference type="Proteomes" id="UP000607435">
    <property type="component" value="Unassembled WGS sequence"/>
</dbReference>
<dbReference type="Pfam" id="PF03544">
    <property type="entry name" value="TonB_C"/>
    <property type="match status" value="1"/>
</dbReference>
<dbReference type="PANTHER" id="PTHR34978:SF3">
    <property type="entry name" value="SLR0241 PROTEIN"/>
    <property type="match status" value="1"/>
</dbReference>
<dbReference type="RefSeq" id="WP_186844511.1">
    <property type="nucleotide sequence ID" value="NZ_JACOME010000001.1"/>
</dbReference>
<dbReference type="InterPro" id="IPR008756">
    <property type="entry name" value="Peptidase_M56"/>
</dbReference>
<evidence type="ECO:0000313" key="5">
    <source>
        <dbReference type="Proteomes" id="UP000607435"/>
    </source>
</evidence>
<evidence type="ECO:0000259" key="3">
    <source>
        <dbReference type="Pfam" id="PF05569"/>
    </source>
</evidence>
<dbReference type="InterPro" id="IPR037682">
    <property type="entry name" value="TonB_C"/>
</dbReference>
<keyword evidence="5" id="KW-1185">Reference proteome</keyword>
<feature type="transmembrane region" description="Helical" evidence="1">
    <location>
        <begin position="272"/>
        <end position="289"/>
    </location>
</feature>
<accession>A0ABR6XY42</accession>